<dbReference type="SUPFAM" id="SSF54211">
    <property type="entry name" value="Ribosomal protein S5 domain 2-like"/>
    <property type="match status" value="1"/>
</dbReference>
<sequence>MAYEPILLLGRHRFTGVDMLIRVKALVAYFQKYVDEQSKKEIKGILRVYDRTLLVADPRRCEPKKFGGGGASARFQRSCR</sequence>
<dbReference type="InterPro" id="IPR014721">
    <property type="entry name" value="Ribsml_uS5_D2-typ_fold_subgr"/>
</dbReference>
<dbReference type="GO" id="GO:0006412">
    <property type="term" value="P:translation"/>
    <property type="evidence" value="ECO:0007669"/>
    <property type="project" value="InterPro"/>
</dbReference>
<dbReference type="PANTHER" id="PTHR21569:SF16">
    <property type="entry name" value="RIBOSOMAL PROTEIN S16"/>
    <property type="match status" value="1"/>
</dbReference>
<gene>
    <name evidence="4" type="ORF">LWI29_033734</name>
</gene>
<keyword evidence="3" id="KW-0687">Ribonucleoprotein</keyword>
<reference evidence="4" key="1">
    <citation type="journal article" date="2022" name="Plant J.">
        <title>Strategies of tolerance reflected in two North American maple genomes.</title>
        <authorList>
            <person name="McEvoy S.L."/>
            <person name="Sezen U.U."/>
            <person name="Trouern-Trend A."/>
            <person name="McMahon S.M."/>
            <person name="Schaberg P.G."/>
            <person name="Yang J."/>
            <person name="Wegrzyn J.L."/>
            <person name="Swenson N.G."/>
        </authorList>
    </citation>
    <scope>NUCLEOTIDE SEQUENCE</scope>
    <source>
        <strain evidence="4">NS2018</strain>
    </source>
</reference>
<evidence type="ECO:0000256" key="2">
    <source>
        <dbReference type="ARBA" id="ARBA00022980"/>
    </source>
</evidence>
<dbReference type="AlphaFoldDB" id="A0AA39RS62"/>
<evidence type="ECO:0000313" key="5">
    <source>
        <dbReference type="Proteomes" id="UP001168877"/>
    </source>
</evidence>
<comment type="caution">
    <text evidence="4">The sequence shown here is derived from an EMBL/GenBank/DDBJ whole genome shotgun (WGS) entry which is preliminary data.</text>
</comment>
<dbReference type="InterPro" id="IPR020568">
    <property type="entry name" value="Ribosomal_Su5_D2-typ_SF"/>
</dbReference>
<name>A0AA39RS62_ACESA</name>
<keyword evidence="2" id="KW-0689">Ribosomal protein</keyword>
<evidence type="ECO:0000256" key="3">
    <source>
        <dbReference type="ARBA" id="ARBA00023274"/>
    </source>
</evidence>
<proteinExistence type="inferred from homology"/>
<dbReference type="InterPro" id="IPR000754">
    <property type="entry name" value="Ribosomal_uS9"/>
</dbReference>
<dbReference type="EMBL" id="JAUESC010000385">
    <property type="protein sequence ID" value="KAK0579938.1"/>
    <property type="molecule type" value="Genomic_DNA"/>
</dbReference>
<evidence type="ECO:0000313" key="4">
    <source>
        <dbReference type="EMBL" id="KAK0579938.1"/>
    </source>
</evidence>
<protein>
    <submittedName>
        <fullName evidence="4">Uncharacterized protein</fullName>
    </submittedName>
</protein>
<comment type="similarity">
    <text evidence="1">Belongs to the universal ribosomal protein uS9 family.</text>
</comment>
<reference evidence="4" key="2">
    <citation type="submission" date="2023-06" db="EMBL/GenBank/DDBJ databases">
        <authorList>
            <person name="Swenson N.G."/>
            <person name="Wegrzyn J.L."/>
            <person name="Mcevoy S.L."/>
        </authorList>
    </citation>
    <scope>NUCLEOTIDE SEQUENCE</scope>
    <source>
        <strain evidence="4">NS2018</strain>
        <tissue evidence="4">Leaf</tissue>
    </source>
</reference>
<dbReference type="GO" id="GO:0003735">
    <property type="term" value="F:structural constituent of ribosome"/>
    <property type="evidence" value="ECO:0007669"/>
    <property type="project" value="InterPro"/>
</dbReference>
<accession>A0AA39RS62</accession>
<dbReference type="Gene3D" id="3.30.230.10">
    <property type="match status" value="1"/>
</dbReference>
<evidence type="ECO:0000256" key="1">
    <source>
        <dbReference type="ARBA" id="ARBA00005251"/>
    </source>
</evidence>
<dbReference type="Pfam" id="PF00380">
    <property type="entry name" value="Ribosomal_S9"/>
    <property type="match status" value="1"/>
</dbReference>
<keyword evidence="5" id="KW-1185">Reference proteome</keyword>
<dbReference type="PANTHER" id="PTHR21569">
    <property type="entry name" value="RIBOSOMAL PROTEIN S9"/>
    <property type="match status" value="1"/>
</dbReference>
<organism evidence="4 5">
    <name type="scientific">Acer saccharum</name>
    <name type="common">Sugar maple</name>
    <dbReference type="NCBI Taxonomy" id="4024"/>
    <lineage>
        <taxon>Eukaryota</taxon>
        <taxon>Viridiplantae</taxon>
        <taxon>Streptophyta</taxon>
        <taxon>Embryophyta</taxon>
        <taxon>Tracheophyta</taxon>
        <taxon>Spermatophyta</taxon>
        <taxon>Magnoliopsida</taxon>
        <taxon>eudicotyledons</taxon>
        <taxon>Gunneridae</taxon>
        <taxon>Pentapetalae</taxon>
        <taxon>rosids</taxon>
        <taxon>malvids</taxon>
        <taxon>Sapindales</taxon>
        <taxon>Sapindaceae</taxon>
        <taxon>Hippocastanoideae</taxon>
        <taxon>Acereae</taxon>
        <taxon>Acer</taxon>
    </lineage>
</organism>
<dbReference type="GO" id="GO:0000462">
    <property type="term" value="P:maturation of SSU-rRNA from tricistronic rRNA transcript (SSU-rRNA, 5.8S rRNA, LSU-rRNA)"/>
    <property type="evidence" value="ECO:0007669"/>
    <property type="project" value="TreeGrafter"/>
</dbReference>
<dbReference type="GO" id="GO:0003723">
    <property type="term" value="F:RNA binding"/>
    <property type="evidence" value="ECO:0007669"/>
    <property type="project" value="TreeGrafter"/>
</dbReference>
<dbReference type="Proteomes" id="UP001168877">
    <property type="component" value="Unassembled WGS sequence"/>
</dbReference>
<dbReference type="GO" id="GO:0022627">
    <property type="term" value="C:cytosolic small ribosomal subunit"/>
    <property type="evidence" value="ECO:0007669"/>
    <property type="project" value="TreeGrafter"/>
</dbReference>